<evidence type="ECO:0000313" key="1">
    <source>
        <dbReference type="EMBL" id="OIJ14177.1"/>
    </source>
</evidence>
<accession>A0A1S2LR73</accession>
<organism evidence="1 2">
    <name type="scientific">Anaerobacillus arseniciselenatis</name>
    <dbReference type="NCBI Taxonomy" id="85682"/>
    <lineage>
        <taxon>Bacteria</taxon>
        <taxon>Bacillati</taxon>
        <taxon>Bacillota</taxon>
        <taxon>Bacilli</taxon>
        <taxon>Bacillales</taxon>
        <taxon>Bacillaceae</taxon>
        <taxon>Anaerobacillus</taxon>
    </lineage>
</organism>
<dbReference type="EMBL" id="MLQQ01000010">
    <property type="protein sequence ID" value="OIJ14177.1"/>
    <property type="molecule type" value="Genomic_DNA"/>
</dbReference>
<dbReference type="InterPro" id="IPR025930">
    <property type="entry name" value="NETI"/>
</dbReference>
<reference evidence="1 2" key="1">
    <citation type="submission" date="2016-10" db="EMBL/GenBank/DDBJ databases">
        <title>Draft genome sequences of four alkaliphilic bacteria belonging to the Anaerobacillus genus.</title>
        <authorList>
            <person name="Bassil N.M."/>
            <person name="Lloyd J.R."/>
        </authorList>
    </citation>
    <scope>NUCLEOTIDE SEQUENCE [LARGE SCALE GENOMIC DNA]</scope>
    <source>
        <strain evidence="1 2">DSM 15340</strain>
    </source>
</reference>
<dbReference type="OrthoDB" id="2354098at2"/>
<keyword evidence="2" id="KW-1185">Reference proteome</keyword>
<sequence length="67" mass="7743">MEKKLKKKKFFVEDGETISGCLDRMAKEGYSPTRRIEEPVFHEVSKGGKLEKVVKEQKIVFEGKLID</sequence>
<evidence type="ECO:0000313" key="2">
    <source>
        <dbReference type="Proteomes" id="UP000180098"/>
    </source>
</evidence>
<dbReference type="Pfam" id="PF14044">
    <property type="entry name" value="NETI"/>
    <property type="match status" value="1"/>
</dbReference>
<comment type="caution">
    <text evidence="1">The sequence shown here is derived from an EMBL/GenBank/DDBJ whole genome shotgun (WGS) entry which is preliminary data.</text>
</comment>
<evidence type="ECO:0008006" key="3">
    <source>
        <dbReference type="Google" id="ProtNLM"/>
    </source>
</evidence>
<gene>
    <name evidence="1" type="ORF">BKP35_08265</name>
</gene>
<name>A0A1S2LR73_9BACI</name>
<proteinExistence type="predicted"/>
<protein>
    <recommendedName>
        <fullName evidence="3">NETI motif-containing protein</fullName>
    </recommendedName>
</protein>
<dbReference type="RefSeq" id="WP_071312872.1">
    <property type="nucleotide sequence ID" value="NZ_MLQQ01000010.1"/>
</dbReference>
<dbReference type="Proteomes" id="UP000180098">
    <property type="component" value="Unassembled WGS sequence"/>
</dbReference>
<dbReference type="AlphaFoldDB" id="A0A1S2LR73"/>